<dbReference type="AlphaFoldDB" id="A0A243S6I3"/>
<keyword evidence="3" id="KW-1185">Reference proteome</keyword>
<gene>
    <name evidence="2" type="ORF">CA983_12530</name>
</gene>
<accession>A0A243S6I3</accession>
<evidence type="ECO:0000313" key="2">
    <source>
        <dbReference type="EMBL" id="OUD02887.1"/>
    </source>
</evidence>
<dbReference type="EMBL" id="NGFN01000059">
    <property type="protein sequence ID" value="OUD02887.1"/>
    <property type="molecule type" value="Genomic_DNA"/>
</dbReference>
<proteinExistence type="predicted"/>
<dbReference type="Proteomes" id="UP000195105">
    <property type="component" value="Unassembled WGS sequence"/>
</dbReference>
<name>A0A243S6I3_9ACTN</name>
<reference evidence="2 3" key="1">
    <citation type="submission" date="2017-05" db="EMBL/GenBank/DDBJ databases">
        <title>Biotechnological potential of actinobacteria isolated from South African environments.</title>
        <authorList>
            <person name="Le Roes-Hill M."/>
            <person name="Prins A."/>
            <person name="Durrell K.A."/>
        </authorList>
    </citation>
    <scope>NUCLEOTIDE SEQUENCE [LARGE SCALE GENOMIC DNA]</scope>
    <source>
        <strain evidence="2 3">HMC13</strain>
    </source>
</reference>
<dbReference type="RefSeq" id="WP_086600972.1">
    <property type="nucleotide sequence ID" value="NZ_NGFN01000059.1"/>
</dbReference>
<sequence length="129" mass="13587">MAERTSDHKSHLTRMRGNTKIAQRLGALAGTTAVLVGFVGTAPAAAAADAVHRGSTPCFNWSWGDGTISWTVYASNTCGSSKGLQWTTDSGAIACMWVAGKDKENHKYASKPRSSTFHDVSKCPPGTGD</sequence>
<organism evidence="2 3">
    <name type="scientific">Streptomyces swartbergensis</name>
    <dbReference type="NCBI Taxonomy" id="487165"/>
    <lineage>
        <taxon>Bacteria</taxon>
        <taxon>Bacillati</taxon>
        <taxon>Actinomycetota</taxon>
        <taxon>Actinomycetes</taxon>
        <taxon>Kitasatosporales</taxon>
        <taxon>Streptomycetaceae</taxon>
        <taxon>Streptomyces</taxon>
    </lineage>
</organism>
<protein>
    <submittedName>
        <fullName evidence="2">Uncharacterized protein</fullName>
    </submittedName>
</protein>
<evidence type="ECO:0000313" key="3">
    <source>
        <dbReference type="Proteomes" id="UP000195105"/>
    </source>
</evidence>
<evidence type="ECO:0000256" key="1">
    <source>
        <dbReference type="SAM" id="MobiDB-lite"/>
    </source>
</evidence>
<feature type="region of interest" description="Disordered" evidence="1">
    <location>
        <begin position="106"/>
        <end position="129"/>
    </location>
</feature>
<comment type="caution">
    <text evidence="2">The sequence shown here is derived from an EMBL/GenBank/DDBJ whole genome shotgun (WGS) entry which is preliminary data.</text>
</comment>